<keyword evidence="1" id="KW-0812">Transmembrane</keyword>
<reference evidence="2 3" key="1">
    <citation type="submission" date="2024-03" db="EMBL/GenBank/DDBJ databases">
        <title>Human intestinal bacterial collection.</title>
        <authorList>
            <person name="Pauvert C."/>
            <person name="Hitch T.C.A."/>
            <person name="Clavel T."/>
        </authorList>
    </citation>
    <scope>NUCLEOTIDE SEQUENCE [LARGE SCALE GENOMIC DNA]</scope>
    <source>
        <strain evidence="2 3">CLA-AP-H34</strain>
    </source>
</reference>
<evidence type="ECO:0000313" key="3">
    <source>
        <dbReference type="Proteomes" id="UP001440599"/>
    </source>
</evidence>
<sequence>MSKKELIRRYLFFLVGLFVNSLGISLITKANLGTSPISSVPYTLSIGFAPTLGMFTLAYSVLLIVIQLVILRRRFPRQFWLQLPISVIFSWFIDVTMEMLSFVQPQGYPLKFLSLLVGCLILGFGVFMEMAANVVMLPGECTVSAISTTWNTDFGKTKVAVDVTMAVSAAVLGLILYHALTGVREGTIISALLVGNIARTFNKGIGSWVQNLLGEEELPSAEQA</sequence>
<protein>
    <submittedName>
        <fullName evidence="2">DUF6198 family protein</fullName>
    </submittedName>
</protein>
<evidence type="ECO:0000256" key="1">
    <source>
        <dbReference type="SAM" id="Phobius"/>
    </source>
</evidence>
<dbReference type="PANTHER" id="PTHR40078">
    <property type="entry name" value="INTEGRAL MEMBRANE PROTEIN-RELATED"/>
    <property type="match status" value="1"/>
</dbReference>
<dbReference type="Proteomes" id="UP001440599">
    <property type="component" value="Unassembled WGS sequence"/>
</dbReference>
<evidence type="ECO:0000313" key="2">
    <source>
        <dbReference type="EMBL" id="MEQ2455792.1"/>
    </source>
</evidence>
<feature type="transmembrane region" description="Helical" evidence="1">
    <location>
        <begin position="12"/>
        <end position="32"/>
    </location>
</feature>
<keyword evidence="1" id="KW-1133">Transmembrane helix</keyword>
<dbReference type="RefSeq" id="WP_349139392.1">
    <property type="nucleotide sequence ID" value="NZ_JBBMFT010000002.1"/>
</dbReference>
<keyword evidence="3" id="KW-1185">Reference proteome</keyword>
<organism evidence="2 3">
    <name type="scientific">Flavonifractor hominis</name>
    <dbReference type="NCBI Taxonomy" id="3133178"/>
    <lineage>
        <taxon>Bacteria</taxon>
        <taxon>Bacillati</taxon>
        <taxon>Bacillota</taxon>
        <taxon>Clostridia</taxon>
        <taxon>Eubacteriales</taxon>
        <taxon>Oscillospiraceae</taxon>
        <taxon>Flavonifractor</taxon>
    </lineage>
</organism>
<name>A0ABV1EMG9_9FIRM</name>
<accession>A0ABV1EMG9</accession>
<proteinExistence type="predicted"/>
<gene>
    <name evidence="2" type="ORF">WMO45_04595</name>
</gene>
<keyword evidence="1" id="KW-0472">Membrane</keyword>
<dbReference type="Pfam" id="PF19700">
    <property type="entry name" value="DUF6198"/>
    <property type="match status" value="1"/>
</dbReference>
<feature type="transmembrane region" description="Helical" evidence="1">
    <location>
        <begin position="83"/>
        <end position="103"/>
    </location>
</feature>
<comment type="caution">
    <text evidence="2">The sequence shown here is derived from an EMBL/GenBank/DDBJ whole genome shotgun (WGS) entry which is preliminary data.</text>
</comment>
<dbReference type="InterPro" id="IPR038750">
    <property type="entry name" value="YczE/YyaS-like"/>
</dbReference>
<feature type="transmembrane region" description="Helical" evidence="1">
    <location>
        <begin position="52"/>
        <end position="71"/>
    </location>
</feature>
<dbReference type="EMBL" id="JBBMFT010000002">
    <property type="protein sequence ID" value="MEQ2455792.1"/>
    <property type="molecule type" value="Genomic_DNA"/>
</dbReference>
<dbReference type="PANTHER" id="PTHR40078:SF1">
    <property type="entry name" value="INTEGRAL MEMBRANE PROTEIN"/>
    <property type="match status" value="1"/>
</dbReference>
<feature type="transmembrane region" description="Helical" evidence="1">
    <location>
        <begin position="115"/>
        <end position="138"/>
    </location>
</feature>
<feature type="transmembrane region" description="Helical" evidence="1">
    <location>
        <begin position="159"/>
        <end position="180"/>
    </location>
</feature>